<dbReference type="GO" id="GO:0016301">
    <property type="term" value="F:kinase activity"/>
    <property type="evidence" value="ECO:0007669"/>
    <property type="project" value="UniProtKB-KW"/>
</dbReference>
<evidence type="ECO:0000313" key="2">
    <source>
        <dbReference type="EMBL" id="KID83328.1"/>
    </source>
</evidence>
<dbReference type="InterPro" id="IPR015813">
    <property type="entry name" value="Pyrv/PenolPyrv_kinase-like_dom"/>
</dbReference>
<keyword evidence="3" id="KW-1185">Reference proteome</keyword>
<feature type="signal peptide" evidence="1">
    <location>
        <begin position="1"/>
        <end position="20"/>
    </location>
</feature>
<dbReference type="Pfam" id="PF13714">
    <property type="entry name" value="PEP_mutase"/>
    <property type="match status" value="1"/>
</dbReference>
<dbReference type="OrthoDB" id="1923844at2759"/>
<name>A0A0B4GL72_METGA</name>
<organism evidence="2 3">
    <name type="scientific">Metarhizium guizhouense (strain ARSEF 977)</name>
    <dbReference type="NCBI Taxonomy" id="1276136"/>
    <lineage>
        <taxon>Eukaryota</taxon>
        <taxon>Fungi</taxon>
        <taxon>Dikarya</taxon>
        <taxon>Ascomycota</taxon>
        <taxon>Pezizomycotina</taxon>
        <taxon>Sordariomycetes</taxon>
        <taxon>Hypocreomycetidae</taxon>
        <taxon>Hypocreales</taxon>
        <taxon>Clavicipitaceae</taxon>
        <taxon>Metarhizium</taxon>
    </lineage>
</organism>
<accession>A0A0B4GL72</accession>
<reference evidence="2 3" key="1">
    <citation type="journal article" date="2014" name="Proc. Natl. Acad. Sci. U.S.A.">
        <title>Trajectory and genomic determinants of fungal-pathogen speciation and host adaptation.</title>
        <authorList>
            <person name="Hu X."/>
            <person name="Xiao G."/>
            <person name="Zheng P."/>
            <person name="Shang Y."/>
            <person name="Su Y."/>
            <person name="Zhang X."/>
            <person name="Liu X."/>
            <person name="Zhan S."/>
            <person name="St Leger R.J."/>
            <person name="Wang C."/>
        </authorList>
    </citation>
    <scope>NUCLEOTIDE SEQUENCE [LARGE SCALE GENOMIC DNA]</scope>
    <source>
        <strain evidence="2 3">ARSEF 977</strain>
    </source>
</reference>
<dbReference type="SUPFAM" id="SSF51621">
    <property type="entry name" value="Phosphoenolpyruvate/pyruvate domain"/>
    <property type="match status" value="1"/>
</dbReference>
<dbReference type="Proteomes" id="UP000031192">
    <property type="component" value="Unassembled WGS sequence"/>
</dbReference>
<protein>
    <submittedName>
        <fullName evidence="2">Pyruvate/Phosphoenolpyruvate kinase</fullName>
    </submittedName>
</protein>
<keyword evidence="2" id="KW-0418">Kinase</keyword>
<feature type="chain" id="PRO_5002104872" evidence="1">
    <location>
        <begin position="21"/>
        <end position="259"/>
    </location>
</feature>
<keyword evidence="1" id="KW-0732">Signal</keyword>
<dbReference type="InterPro" id="IPR040442">
    <property type="entry name" value="Pyrv_kinase-like_dom_sf"/>
</dbReference>
<keyword evidence="2" id="KW-0670">Pyruvate</keyword>
<keyword evidence="2" id="KW-0808">Transferase</keyword>
<dbReference type="EMBL" id="AZNH01000062">
    <property type="protein sequence ID" value="KID83328.1"/>
    <property type="molecule type" value="Genomic_DNA"/>
</dbReference>
<gene>
    <name evidence="2" type="ORF">MGU_09419</name>
</gene>
<sequence length="259" mass="28292">MRSSRGMLQWLILIISVVQLVPLNWITARIESFTTRSTKQDLLEEQVSAQAALQDALARANVYTKAGVDSIMIHSKSKEPDEVLGFLNGFRACDATTPLVVVPTTYSRTKRSVLVVAGANVFIYANHLMRAKIKAAAEILEEGLAKKNCDLFAGDDELRLCWNARNYGCLLRKLAERRYLGESEYTDEHLYGIAAEKKALEKIRTTVKDLAGGQLCGCEADPRIITVKELLSINACQVCPAEPGGVVTSCAASVGEAKA</sequence>
<proteinExistence type="predicted"/>
<evidence type="ECO:0000256" key="1">
    <source>
        <dbReference type="SAM" id="SignalP"/>
    </source>
</evidence>
<dbReference type="HOGENOM" id="CLU_1073947_0_0_1"/>
<evidence type="ECO:0000313" key="3">
    <source>
        <dbReference type="Proteomes" id="UP000031192"/>
    </source>
</evidence>
<comment type="caution">
    <text evidence="2">The sequence shown here is derived from an EMBL/GenBank/DDBJ whole genome shotgun (WGS) entry which is preliminary data.</text>
</comment>
<dbReference type="Gene3D" id="3.20.20.60">
    <property type="entry name" value="Phosphoenolpyruvate-binding domains"/>
    <property type="match status" value="1"/>
</dbReference>
<dbReference type="AlphaFoldDB" id="A0A0B4GL72"/>